<dbReference type="GO" id="GO:0005829">
    <property type="term" value="C:cytosol"/>
    <property type="evidence" value="ECO:0007669"/>
    <property type="project" value="TreeGrafter"/>
</dbReference>
<reference evidence="4 5" key="1">
    <citation type="journal article" date="2009" name="J. Bacteriol.">
        <title>Complete and draft genome sequences of six members of the Aquificales.</title>
        <authorList>
            <person name="Reysenbach A.L."/>
            <person name="Hamamura N."/>
            <person name="Podar M."/>
            <person name="Griffiths E."/>
            <person name="Ferreira S."/>
            <person name="Hochstein R."/>
            <person name="Heidelberg J."/>
            <person name="Johnson J."/>
            <person name="Mead D."/>
            <person name="Pohorille A."/>
            <person name="Sarmiento M."/>
            <person name="Schweighofer K."/>
            <person name="Seshadri R."/>
            <person name="Voytek M.A."/>
        </authorList>
    </citation>
    <scope>NUCLEOTIDE SEQUENCE [LARGE SCALE GENOMIC DNA]</scope>
    <source>
        <strain evidence="5">Az-Fu1 / DSM 15241 / OCM 825</strain>
    </source>
</reference>
<organism evidence="4 5">
    <name type="scientific">Sulfurihydrogenibium azorense (strain DSM 15241 / OCM 825 / Az-Fu1)</name>
    <dbReference type="NCBI Taxonomy" id="204536"/>
    <lineage>
        <taxon>Bacteria</taxon>
        <taxon>Pseudomonadati</taxon>
        <taxon>Aquificota</taxon>
        <taxon>Aquificia</taxon>
        <taxon>Aquificales</taxon>
        <taxon>Hydrogenothermaceae</taxon>
        <taxon>Sulfurihydrogenibium</taxon>
    </lineage>
</organism>
<dbReference type="STRING" id="204536.SULAZ_1339"/>
<dbReference type="EMBL" id="CP001229">
    <property type="protein sequence ID" value="ACN99459.1"/>
    <property type="molecule type" value="Genomic_DNA"/>
</dbReference>
<keyword evidence="4" id="KW-0969">Cilium</keyword>
<evidence type="ECO:0000256" key="1">
    <source>
        <dbReference type="ARBA" id="ARBA00022741"/>
    </source>
</evidence>
<dbReference type="InterPro" id="IPR033875">
    <property type="entry name" value="FlhG"/>
</dbReference>
<gene>
    <name evidence="4" type="ordered locus">SULAZ_1339</name>
</gene>
<dbReference type="GO" id="GO:0005524">
    <property type="term" value="F:ATP binding"/>
    <property type="evidence" value="ECO:0007669"/>
    <property type="project" value="UniProtKB-KW"/>
</dbReference>
<evidence type="ECO:0000256" key="2">
    <source>
        <dbReference type="ARBA" id="ARBA00022840"/>
    </source>
</evidence>
<sequence>MEQQLQHLKELVKQKLDNSDNTIKNSKFICVASGKGGVGKTNFSINFAYILANKFNKKVLLIDADIGLGNIHVILNIPLIKSLKDFFEGKKDIEENILNVKNFDLIPGFSGIDNVSDLEEEKIIMLIDKLDKISKRYDYVIIDTGAGIGKDVINFVIPSDKTYVITTPEPTALTDAYSFIKSLYKIYNYKNFKIVINMVKREEEGYEVFERLKESCKKFLDLDLEFSGLLPISDNLKKSVLERKLICEEYPKDIFSEKLTQIAVKETGEEVKIKEEKSFFKKFLSMIKGK</sequence>
<dbReference type="Pfam" id="PF13614">
    <property type="entry name" value="AAA_31"/>
    <property type="match status" value="1"/>
</dbReference>
<dbReference type="RefSeq" id="WP_012674773.1">
    <property type="nucleotide sequence ID" value="NC_012438.1"/>
</dbReference>
<dbReference type="PIRSF" id="PIRSF003092">
    <property type="entry name" value="MinD"/>
    <property type="match status" value="1"/>
</dbReference>
<keyword evidence="1" id="KW-0547">Nucleotide-binding</keyword>
<dbReference type="InterPro" id="IPR027417">
    <property type="entry name" value="P-loop_NTPase"/>
</dbReference>
<dbReference type="PANTHER" id="PTHR43384">
    <property type="entry name" value="SEPTUM SITE-DETERMINING PROTEIN MIND HOMOLOG, CHLOROPLASTIC-RELATED"/>
    <property type="match status" value="1"/>
</dbReference>
<dbReference type="InterPro" id="IPR025669">
    <property type="entry name" value="AAA_dom"/>
</dbReference>
<name>C1DW19_SULAA</name>
<dbReference type="InterPro" id="IPR050625">
    <property type="entry name" value="ParA/MinD_ATPase"/>
</dbReference>
<dbReference type="Proteomes" id="UP000001369">
    <property type="component" value="Chromosome"/>
</dbReference>
<proteinExistence type="predicted"/>
<keyword evidence="5" id="KW-1185">Reference proteome</keyword>
<dbReference type="KEGG" id="saf:SULAZ_1339"/>
<keyword evidence="4" id="KW-0282">Flagellum</keyword>
<evidence type="ECO:0000313" key="4">
    <source>
        <dbReference type="EMBL" id="ACN99459.1"/>
    </source>
</evidence>
<accession>C1DW19</accession>
<dbReference type="SUPFAM" id="SSF52540">
    <property type="entry name" value="P-loop containing nucleoside triphosphate hydrolases"/>
    <property type="match status" value="1"/>
</dbReference>
<evidence type="ECO:0000259" key="3">
    <source>
        <dbReference type="Pfam" id="PF13614"/>
    </source>
</evidence>
<dbReference type="PANTHER" id="PTHR43384:SF4">
    <property type="entry name" value="CELLULOSE BIOSYNTHESIS PROTEIN BCSQ-RELATED"/>
    <property type="match status" value="1"/>
</dbReference>
<protein>
    <submittedName>
        <fullName evidence="4">Flagellar biosynthesis switch protein FlhG</fullName>
    </submittedName>
</protein>
<dbReference type="AlphaFoldDB" id="C1DW19"/>
<keyword evidence="2" id="KW-0067">ATP-binding</keyword>
<dbReference type="eggNOG" id="COG0455">
    <property type="taxonomic scope" value="Bacteria"/>
</dbReference>
<evidence type="ECO:0000313" key="5">
    <source>
        <dbReference type="Proteomes" id="UP000001369"/>
    </source>
</evidence>
<dbReference type="GO" id="GO:0009898">
    <property type="term" value="C:cytoplasmic side of plasma membrane"/>
    <property type="evidence" value="ECO:0007669"/>
    <property type="project" value="TreeGrafter"/>
</dbReference>
<dbReference type="HOGENOM" id="CLU_037612_0_0_0"/>
<keyword evidence="4" id="KW-0966">Cell projection</keyword>
<feature type="domain" description="AAA" evidence="3">
    <location>
        <begin position="27"/>
        <end position="194"/>
    </location>
</feature>
<dbReference type="InterPro" id="IPR025501">
    <property type="entry name" value="MinD_FleN"/>
</dbReference>
<dbReference type="CDD" id="cd02038">
    <property type="entry name" value="FlhG-like"/>
    <property type="match status" value="1"/>
</dbReference>
<dbReference type="Gene3D" id="3.40.50.300">
    <property type="entry name" value="P-loop containing nucleotide triphosphate hydrolases"/>
    <property type="match status" value="1"/>
</dbReference>
<dbReference type="GO" id="GO:0016887">
    <property type="term" value="F:ATP hydrolysis activity"/>
    <property type="evidence" value="ECO:0007669"/>
    <property type="project" value="TreeGrafter"/>
</dbReference>
<dbReference type="GO" id="GO:0051782">
    <property type="term" value="P:negative regulation of cell division"/>
    <property type="evidence" value="ECO:0007669"/>
    <property type="project" value="TreeGrafter"/>
</dbReference>